<dbReference type="InterPro" id="IPR027417">
    <property type="entry name" value="P-loop_NTPase"/>
</dbReference>
<keyword evidence="2" id="KW-0378">Hydrolase</keyword>
<dbReference type="GO" id="GO:0003677">
    <property type="term" value="F:DNA binding"/>
    <property type="evidence" value="ECO:0007669"/>
    <property type="project" value="InterPro"/>
</dbReference>
<keyword evidence="1" id="KW-0547">Nucleotide-binding</keyword>
<dbReference type="GO" id="GO:0004386">
    <property type="term" value="F:helicase activity"/>
    <property type="evidence" value="ECO:0007669"/>
    <property type="project" value="UniProtKB-KW"/>
</dbReference>
<dbReference type="KEGG" id="vg:19526112"/>
<dbReference type="RefSeq" id="YP_009036561.1">
    <property type="nucleotide sequence ID" value="NC_024213.1"/>
</dbReference>
<proteinExistence type="predicted"/>
<dbReference type="GO" id="GO:0005524">
    <property type="term" value="F:ATP binding"/>
    <property type="evidence" value="ECO:0007669"/>
    <property type="project" value="UniProtKB-KW"/>
</dbReference>
<dbReference type="EMBL" id="KJ489399">
    <property type="protein sequence ID" value="AHZ10130.1"/>
    <property type="molecule type" value="Genomic_DNA"/>
</dbReference>
<dbReference type="PROSITE" id="PS51194">
    <property type="entry name" value="HELICASE_CTER"/>
    <property type="match status" value="1"/>
</dbReference>
<dbReference type="SMART" id="SM00490">
    <property type="entry name" value="HELICc"/>
    <property type="match status" value="1"/>
</dbReference>
<dbReference type="SUPFAM" id="SSF52540">
    <property type="entry name" value="P-loop containing nucleoside triphosphate hydrolases"/>
    <property type="match status" value="2"/>
</dbReference>
<organism evidence="6 7">
    <name type="scientific">Bacillus phage Hakuna</name>
    <dbReference type="NCBI Taxonomy" id="1486659"/>
    <lineage>
        <taxon>Viruses</taxon>
        <taxon>Duplodnaviria</taxon>
        <taxon>Heunggongvirae</taxon>
        <taxon>Uroviricota</taxon>
        <taxon>Caudoviricetes</taxon>
        <taxon>Herelleviridae</taxon>
        <taxon>Bastillevirinae</taxon>
        <taxon>Wphvirus</taxon>
        <taxon>Wphvirus hakuna</taxon>
    </lineage>
</organism>
<accession>A0A024B0Z9</accession>
<dbReference type="Pfam" id="PF00271">
    <property type="entry name" value="Helicase_C"/>
    <property type="match status" value="1"/>
</dbReference>
<dbReference type="InterPro" id="IPR001650">
    <property type="entry name" value="Helicase_C-like"/>
</dbReference>
<dbReference type="InterPro" id="IPR049430">
    <property type="entry name" value="UvsW_N_sf"/>
</dbReference>
<feature type="domain" description="Helicase C-terminal" evidence="5">
    <location>
        <begin position="421"/>
        <end position="589"/>
    </location>
</feature>
<dbReference type="Proteomes" id="UP000026900">
    <property type="component" value="Segment"/>
</dbReference>
<keyword evidence="4" id="KW-0067">ATP-binding</keyword>
<dbReference type="Gene3D" id="3.30.780.20">
    <property type="match status" value="1"/>
</dbReference>
<dbReference type="InterPro" id="IPR006935">
    <property type="entry name" value="Helicase/UvrB_N"/>
</dbReference>
<protein>
    <submittedName>
        <fullName evidence="6">DNA helicase I</fullName>
    </submittedName>
</protein>
<evidence type="ECO:0000313" key="7">
    <source>
        <dbReference type="Proteomes" id="UP000026900"/>
    </source>
</evidence>
<dbReference type="GO" id="GO:0016787">
    <property type="term" value="F:hydrolase activity"/>
    <property type="evidence" value="ECO:0007669"/>
    <property type="project" value="UniProtKB-KW"/>
</dbReference>
<dbReference type="Gene3D" id="3.40.50.300">
    <property type="entry name" value="P-loop containing nucleotide triphosphate hydrolases"/>
    <property type="match status" value="3"/>
</dbReference>
<evidence type="ECO:0000256" key="1">
    <source>
        <dbReference type="ARBA" id="ARBA00022741"/>
    </source>
</evidence>
<dbReference type="PANTHER" id="PTHR11274">
    <property type="entry name" value="RAD25/XP-B DNA REPAIR HELICASE"/>
    <property type="match status" value="1"/>
</dbReference>
<sequence>MIIKVGNSYTTVDFQNNVKLQDEVRDYMHHQLGLKDPQAIHSRVYKLGHWDGITDYYDMKNDKFPTGFLDKFLEGIRHMQTYIKMLTYTIEDDRPSPLIHQDSIDEEITVIKKGEVLTLHDYQYGSVKQSLAEQTGVVNLATNAGKTFQATGLIKILQPLLDRDERICFMVHSKDILQQARASICEGLGIDIKETGLVGEGKFDVKDKKLVFAMSPSLASALSDPKKGVSLTTKERMFKKMSEDIAPRFIGTVNTKTLIKNFLKNWTPKTKNDLEIEEALTVLAYDNTYSQAKVQMELMGFKVKFEKVLEKKNKKNFDKWKQANDFVGSVRVLIADECQRAKGDTWYNNVLAMENAQYRIGLTGTVDPKDVIMKHRLEALFGNIIAKVSNDEMIQRGISSKPRIRVLEVKEPRNIELAENYLEAYKVGIAENDYRTGLGVKMAITFYEAKRAGVVLTVTHIEHGNRAVAMLQEKGYEVGFLHGELTLEERTELLTRFDSNELHFLVASTIIDEGISINSIGCMVLLNGGKSMRQILQRIGRGLRLNGVDGNQTVIFDFVDMTHRILKSHSKERLRLYKEEKFDVKLVKL</sequence>
<evidence type="ECO:0000256" key="2">
    <source>
        <dbReference type="ARBA" id="ARBA00022801"/>
    </source>
</evidence>
<keyword evidence="3 6" id="KW-0347">Helicase</keyword>
<keyword evidence="7" id="KW-1185">Reference proteome</keyword>
<dbReference type="InterPro" id="IPR050615">
    <property type="entry name" value="ATP-dep_DNA_Helicase"/>
</dbReference>
<dbReference type="Pfam" id="PF04851">
    <property type="entry name" value="ResIII"/>
    <property type="match status" value="2"/>
</dbReference>
<evidence type="ECO:0000259" key="5">
    <source>
        <dbReference type="PROSITE" id="PS51194"/>
    </source>
</evidence>
<evidence type="ECO:0000313" key="6">
    <source>
        <dbReference type="EMBL" id="AHZ10130.1"/>
    </source>
</evidence>
<evidence type="ECO:0000256" key="3">
    <source>
        <dbReference type="ARBA" id="ARBA00022806"/>
    </source>
</evidence>
<dbReference type="PANTHER" id="PTHR11274:SF0">
    <property type="entry name" value="GENERAL TRANSCRIPTION AND DNA REPAIR FACTOR IIH HELICASE SUBUNIT XPB"/>
    <property type="match status" value="1"/>
</dbReference>
<name>A0A024B0Z9_9CAUD</name>
<evidence type="ECO:0000256" key="4">
    <source>
        <dbReference type="ARBA" id="ARBA00022840"/>
    </source>
</evidence>
<reference evidence="7" key="1">
    <citation type="submission" date="2014-09" db="EMBL/GenBank/DDBJ databases">
        <authorList>
            <person name="Sauder A.B."/>
            <person name="McKenzie Q.R."/>
            <person name="Temple L.M."/>
            <person name="Alexis B.K."/>
            <person name="Al-Atrache Z."/>
            <person name="Lewis L.O."/>
            <person name="Loesser-Casey K.E."/>
            <person name="Mitchell K.J."/>
        </authorList>
    </citation>
    <scope>NUCLEOTIDE SEQUENCE [LARGE SCALE GENOMIC DNA]</scope>
</reference>
<dbReference type="GeneID" id="19526112"/>